<reference evidence="7" key="1">
    <citation type="submission" date="2014-01" db="EMBL/GenBank/DDBJ databases">
        <authorList>
            <person name="Aslett M."/>
        </authorList>
    </citation>
    <scope>NUCLEOTIDE SEQUENCE</scope>
</reference>
<feature type="repeat" description="WD" evidence="6">
    <location>
        <begin position="85"/>
        <end position="119"/>
    </location>
</feature>
<dbReference type="InterPro" id="IPR019775">
    <property type="entry name" value="WD40_repeat_CS"/>
</dbReference>
<dbReference type="InterPro" id="IPR036322">
    <property type="entry name" value="WD40_repeat_dom_sf"/>
</dbReference>
<accession>A0A077ZLP2</accession>
<dbReference type="GO" id="GO:0003682">
    <property type="term" value="F:chromatin binding"/>
    <property type="evidence" value="ECO:0007669"/>
    <property type="project" value="TreeGrafter"/>
</dbReference>
<proteinExistence type="inferred from homology"/>
<name>A0A077ZLP2_TRITR</name>
<evidence type="ECO:0000256" key="1">
    <source>
        <dbReference type="ARBA" id="ARBA00004123"/>
    </source>
</evidence>
<sequence length="302" mass="33629">MSITTELLRNLRLIKIDSIVNGHLRDFGFSRDGLLLACSTTNDALRVYYCKTGKLLCNIDNQVQELTYDDLRLLSITGNVYAATFQGHTDEVTGLDNSPIGDLVVSSAMDDTVRLWDFRVSGHVGKISAVHQPAACFNPFGNVIAVVFNMQQLCLFDIRAYSNNTLASYILPRQPNGWASVKFSPNGKFVLLSSYGRLLCQVVLRTGQVVHSITERTNLEMEKLEAFYSPDGNYLITGTSDGHICFFHQSNAVLASQVAHETTFPVKRVQFNPKYLMLASSCGGLNFWVPKQFVEDSDDEYG</sequence>
<organism evidence="7 8">
    <name type="scientific">Trichuris trichiura</name>
    <name type="common">Whipworm</name>
    <name type="synonym">Trichocephalus trichiurus</name>
    <dbReference type="NCBI Taxonomy" id="36087"/>
    <lineage>
        <taxon>Eukaryota</taxon>
        <taxon>Metazoa</taxon>
        <taxon>Ecdysozoa</taxon>
        <taxon>Nematoda</taxon>
        <taxon>Enoplea</taxon>
        <taxon>Dorylaimia</taxon>
        <taxon>Trichinellida</taxon>
        <taxon>Trichuridae</taxon>
        <taxon>Trichuris</taxon>
    </lineage>
</organism>
<comment type="subcellular location">
    <subcellularLocation>
        <location evidence="1">Nucleus</location>
    </subcellularLocation>
</comment>
<comment type="similarity">
    <text evidence="2">Belongs to the WD repeat SWD2 family.</text>
</comment>
<dbReference type="PANTHER" id="PTHR19861:SF0">
    <property type="entry name" value="WD REPEAT-CONTAINING PROTEIN 82"/>
    <property type="match status" value="1"/>
</dbReference>
<dbReference type="AlphaFoldDB" id="A0A077ZLP2"/>
<keyword evidence="3 6" id="KW-0853">WD repeat</keyword>
<dbReference type="SMART" id="SM00320">
    <property type="entry name" value="WD40"/>
    <property type="match status" value="4"/>
</dbReference>
<dbReference type="OrthoDB" id="1932312at2759"/>
<dbReference type="Proteomes" id="UP000030665">
    <property type="component" value="Unassembled WGS sequence"/>
</dbReference>
<evidence type="ECO:0000256" key="3">
    <source>
        <dbReference type="ARBA" id="ARBA00022574"/>
    </source>
</evidence>
<keyword evidence="8" id="KW-1185">Reference proteome</keyword>
<dbReference type="Gene3D" id="2.130.10.10">
    <property type="entry name" value="YVTN repeat-like/Quinoprotein amine dehydrogenase"/>
    <property type="match status" value="1"/>
</dbReference>
<evidence type="ECO:0000313" key="7">
    <source>
        <dbReference type="EMBL" id="CDW60624.1"/>
    </source>
</evidence>
<dbReference type="PROSITE" id="PS50082">
    <property type="entry name" value="WD_REPEATS_2"/>
    <property type="match status" value="1"/>
</dbReference>
<protein>
    <submittedName>
        <fullName evidence="7">WD repeat protein</fullName>
    </submittedName>
</protein>
<dbReference type="InterPro" id="IPR001680">
    <property type="entry name" value="WD40_rpt"/>
</dbReference>
<gene>
    <name evidence="7" type="ORF">TTRE_0000901401</name>
</gene>
<keyword evidence="5" id="KW-0539">Nucleus</keyword>
<keyword evidence="4" id="KW-0677">Repeat</keyword>
<evidence type="ECO:0000256" key="2">
    <source>
        <dbReference type="ARBA" id="ARBA00005616"/>
    </source>
</evidence>
<dbReference type="GO" id="GO:0016070">
    <property type="term" value="P:RNA metabolic process"/>
    <property type="evidence" value="ECO:0007669"/>
    <property type="project" value="UniProtKB-ARBA"/>
</dbReference>
<dbReference type="GO" id="GO:0048188">
    <property type="term" value="C:Set1C/COMPASS complex"/>
    <property type="evidence" value="ECO:0007669"/>
    <property type="project" value="TreeGrafter"/>
</dbReference>
<dbReference type="PROSITE" id="PS50294">
    <property type="entry name" value="WD_REPEATS_REGION"/>
    <property type="match status" value="1"/>
</dbReference>
<dbReference type="PANTHER" id="PTHR19861">
    <property type="entry name" value="WD40 REPEAT PROTEIN SWD2"/>
    <property type="match status" value="1"/>
</dbReference>
<evidence type="ECO:0000256" key="4">
    <source>
        <dbReference type="ARBA" id="ARBA00022737"/>
    </source>
</evidence>
<dbReference type="Pfam" id="PF00400">
    <property type="entry name" value="WD40"/>
    <property type="match status" value="2"/>
</dbReference>
<dbReference type="PROSITE" id="PS00678">
    <property type="entry name" value="WD_REPEATS_1"/>
    <property type="match status" value="1"/>
</dbReference>
<dbReference type="EMBL" id="HG807252">
    <property type="protein sequence ID" value="CDW60624.1"/>
    <property type="molecule type" value="Genomic_DNA"/>
</dbReference>
<evidence type="ECO:0000256" key="6">
    <source>
        <dbReference type="PROSITE-ProRule" id="PRU00221"/>
    </source>
</evidence>
<evidence type="ECO:0000313" key="8">
    <source>
        <dbReference type="Proteomes" id="UP000030665"/>
    </source>
</evidence>
<dbReference type="STRING" id="36087.A0A077ZLP2"/>
<reference evidence="7" key="2">
    <citation type="submission" date="2014-03" db="EMBL/GenBank/DDBJ databases">
        <title>The whipworm genome and dual-species transcriptomics of an intimate host-pathogen interaction.</title>
        <authorList>
            <person name="Foth B.J."/>
            <person name="Tsai I.J."/>
            <person name="Reid A.J."/>
            <person name="Bancroft A.J."/>
            <person name="Nichol S."/>
            <person name="Tracey A."/>
            <person name="Holroyd N."/>
            <person name="Cotton J.A."/>
            <person name="Stanley E.J."/>
            <person name="Zarowiecki M."/>
            <person name="Liu J.Z."/>
            <person name="Huckvale T."/>
            <person name="Cooper P.J."/>
            <person name="Grencis R.K."/>
            <person name="Berriman M."/>
        </authorList>
    </citation>
    <scope>NUCLEOTIDE SEQUENCE [LARGE SCALE GENOMIC DNA]</scope>
</reference>
<dbReference type="InterPro" id="IPR015943">
    <property type="entry name" value="WD40/YVTN_repeat-like_dom_sf"/>
</dbReference>
<dbReference type="InterPro" id="IPR037867">
    <property type="entry name" value="Swd2/WDR82"/>
</dbReference>
<dbReference type="SUPFAM" id="SSF50978">
    <property type="entry name" value="WD40 repeat-like"/>
    <property type="match status" value="1"/>
</dbReference>
<evidence type="ECO:0000256" key="5">
    <source>
        <dbReference type="ARBA" id="ARBA00023242"/>
    </source>
</evidence>